<dbReference type="InterPro" id="IPR029068">
    <property type="entry name" value="Glyas_Bleomycin-R_OHBP_Dase"/>
</dbReference>
<dbReference type="Proteomes" id="UP000465241">
    <property type="component" value="Unassembled WGS sequence"/>
</dbReference>
<gene>
    <name evidence="10" type="ORF">MMUR_33750</name>
</gene>
<organism evidence="10 11">
    <name type="scientific">Mycolicibacterium murale</name>
    <dbReference type="NCBI Taxonomy" id="182220"/>
    <lineage>
        <taxon>Bacteria</taxon>
        <taxon>Bacillati</taxon>
        <taxon>Actinomycetota</taxon>
        <taxon>Actinomycetes</taxon>
        <taxon>Mycobacteriales</taxon>
        <taxon>Mycobacteriaceae</taxon>
        <taxon>Mycolicibacterium</taxon>
    </lineage>
</organism>
<sequence>MSTKPYLAHVVLQTSQLAQMRDWYNTVLDAHTVHEGHGLCFLTFDDEHHRVALIEPPVALEKKNPAAVGMHHSAYTFDHLDSLLARYTELKEQGITPAAPVQHGVTTSLYYRDPDGNFVELQVDNFATPDEATAYMEGEEYEHDPVGVGFSPDLMVTERRQGTPAEELMTRAWALRTTPGLPAPGEALSA</sequence>
<evidence type="ECO:0000256" key="8">
    <source>
        <dbReference type="RuleBase" id="RU000683"/>
    </source>
</evidence>
<comment type="cofactor">
    <cofactor evidence="1 8">
        <name>Fe(2+)</name>
        <dbReference type="ChEBI" id="CHEBI:29033"/>
    </cofactor>
</comment>
<evidence type="ECO:0000256" key="5">
    <source>
        <dbReference type="ARBA" id="ARBA00022964"/>
    </source>
</evidence>
<dbReference type="AlphaFoldDB" id="A0A7I9WNV1"/>
<dbReference type="GO" id="GO:0008198">
    <property type="term" value="F:ferrous iron binding"/>
    <property type="evidence" value="ECO:0007669"/>
    <property type="project" value="InterPro"/>
</dbReference>
<proteinExistence type="inferred from homology"/>
<dbReference type="EMBL" id="BLKT01000003">
    <property type="protein sequence ID" value="GFG59239.1"/>
    <property type="molecule type" value="Genomic_DNA"/>
</dbReference>
<keyword evidence="7 8" id="KW-0408">Iron</keyword>
<dbReference type="InterPro" id="IPR004360">
    <property type="entry name" value="Glyas_Fos-R_dOase_dom"/>
</dbReference>
<dbReference type="InterPro" id="IPR000486">
    <property type="entry name" value="Xdiol_ring_cleave_dOase_1/2"/>
</dbReference>
<evidence type="ECO:0000256" key="3">
    <source>
        <dbReference type="ARBA" id="ARBA00022723"/>
    </source>
</evidence>
<dbReference type="PROSITE" id="PS00082">
    <property type="entry name" value="EXTRADIOL_DIOXYGENAS"/>
    <property type="match status" value="1"/>
</dbReference>
<protein>
    <submittedName>
        <fullName evidence="10">Putative biphenyl-2,3-diol 1,2-dioxygenase III</fullName>
    </submittedName>
</protein>
<dbReference type="InterPro" id="IPR037523">
    <property type="entry name" value="VOC_core"/>
</dbReference>
<dbReference type="GO" id="GO:0051213">
    <property type="term" value="F:dioxygenase activity"/>
    <property type="evidence" value="ECO:0007669"/>
    <property type="project" value="UniProtKB-KW"/>
</dbReference>
<evidence type="ECO:0000256" key="1">
    <source>
        <dbReference type="ARBA" id="ARBA00001954"/>
    </source>
</evidence>
<accession>A0A7I9WNV1</accession>
<comment type="caution">
    <text evidence="10">The sequence shown here is derived from an EMBL/GenBank/DDBJ whole genome shotgun (WGS) entry which is preliminary data.</text>
</comment>
<keyword evidence="5 8" id="KW-0223">Dioxygenase</keyword>
<reference evidence="10 11" key="1">
    <citation type="journal article" date="2019" name="Emerg. Microbes Infect.">
        <title>Comprehensive subspecies identification of 175 nontuberculous mycobacteria species based on 7547 genomic profiles.</title>
        <authorList>
            <person name="Matsumoto Y."/>
            <person name="Kinjo T."/>
            <person name="Motooka D."/>
            <person name="Nabeya D."/>
            <person name="Jung N."/>
            <person name="Uechi K."/>
            <person name="Horii T."/>
            <person name="Iida T."/>
            <person name="Fujita J."/>
            <person name="Nakamura S."/>
        </authorList>
    </citation>
    <scope>NUCLEOTIDE SEQUENCE [LARGE SCALE GENOMIC DNA]</scope>
    <source>
        <strain evidence="10 11">JCM 13392</strain>
    </source>
</reference>
<evidence type="ECO:0000256" key="6">
    <source>
        <dbReference type="ARBA" id="ARBA00023002"/>
    </source>
</evidence>
<evidence type="ECO:0000256" key="7">
    <source>
        <dbReference type="ARBA" id="ARBA00023004"/>
    </source>
</evidence>
<evidence type="ECO:0000256" key="4">
    <source>
        <dbReference type="ARBA" id="ARBA00022797"/>
    </source>
</evidence>
<keyword evidence="11" id="KW-1185">Reference proteome</keyword>
<keyword evidence="6 8" id="KW-0560">Oxidoreductase</keyword>
<keyword evidence="4 8" id="KW-0058">Aromatic hydrocarbons catabolism</keyword>
<dbReference type="Gene3D" id="3.10.180.10">
    <property type="entry name" value="2,3-Dihydroxybiphenyl 1,2-Dioxygenase, domain 1"/>
    <property type="match status" value="1"/>
</dbReference>
<dbReference type="SUPFAM" id="SSF54593">
    <property type="entry name" value="Glyoxalase/Bleomycin resistance protein/Dihydroxybiphenyl dioxygenase"/>
    <property type="match status" value="1"/>
</dbReference>
<dbReference type="RefSeq" id="WP_193489817.1">
    <property type="nucleotide sequence ID" value="NZ_BAAAMC010000057.1"/>
</dbReference>
<dbReference type="PROSITE" id="PS51819">
    <property type="entry name" value="VOC"/>
    <property type="match status" value="1"/>
</dbReference>
<feature type="domain" description="VOC" evidence="9">
    <location>
        <begin position="6"/>
        <end position="124"/>
    </location>
</feature>
<evidence type="ECO:0000259" key="9">
    <source>
        <dbReference type="PROSITE" id="PS51819"/>
    </source>
</evidence>
<dbReference type="Pfam" id="PF00903">
    <property type="entry name" value="Glyoxalase"/>
    <property type="match status" value="1"/>
</dbReference>
<name>A0A7I9WNV1_9MYCO</name>
<comment type="similarity">
    <text evidence="2 8">Belongs to the extradiol ring-cleavage dioxygenase family.</text>
</comment>
<evidence type="ECO:0000313" key="11">
    <source>
        <dbReference type="Proteomes" id="UP000465241"/>
    </source>
</evidence>
<evidence type="ECO:0000256" key="2">
    <source>
        <dbReference type="ARBA" id="ARBA00008784"/>
    </source>
</evidence>
<keyword evidence="3" id="KW-0479">Metal-binding</keyword>
<evidence type="ECO:0000313" key="10">
    <source>
        <dbReference type="EMBL" id="GFG59239.1"/>
    </source>
</evidence>